<name>A0AAW0YH55_CHEQU</name>
<feature type="compositionally biased region" description="Polar residues" evidence="1">
    <location>
        <begin position="455"/>
        <end position="469"/>
    </location>
</feature>
<dbReference type="GO" id="GO:0003712">
    <property type="term" value="F:transcription coregulator activity"/>
    <property type="evidence" value="ECO:0007669"/>
    <property type="project" value="TreeGrafter"/>
</dbReference>
<evidence type="ECO:0000313" key="4">
    <source>
        <dbReference type="Proteomes" id="UP001445076"/>
    </source>
</evidence>
<keyword evidence="2" id="KW-0812">Transmembrane</keyword>
<sequence length="469" mass="52083">MLLAVIPHKGLCKLTKPKKKLKRKEELVILVTLGQVGCCTVYLLTLKCTPFFVAFTLKMVKFAEAEKRGRGGEGSDRRYAPVVMVERAKMNRAMWESLKAHIIRERKRKKEEQEADAEEERLRKERENRKKQHAMTLEETREKLSQMEQDLNDLKNQKHQLFQDLKVVLNEDATRKRAQQQQNYLKESELMAVHSYPHGTIPLSGHPQMLFQSNLVPGRGSLPIHGYKVPPAQPQPLIPPGSLKRSRTPSPPPQGGYQQIPYNFKNLPAHAAPSVPVTLPTTKAGSASNVYVAGQAPYYHGSTQAHGSSSQYQPTSQAVAYLPPAAPTHTNPPTPSQPQQPPTRDDKHLQPVYMQSSRAAHVATLHQPMDHKGKPGGSSFLPPQEGGQEKYFQPTVRSHLALHSGVLPVQQPHPGGGKSGSITSGFPVRTVPSSQQPPPVVSSASHVSKPEAQPRSYNNQPTSYSRSYY</sequence>
<feature type="region of interest" description="Disordered" evidence="1">
    <location>
        <begin position="322"/>
        <end position="347"/>
    </location>
</feature>
<evidence type="ECO:0008006" key="5">
    <source>
        <dbReference type="Google" id="ProtNLM"/>
    </source>
</evidence>
<evidence type="ECO:0000256" key="1">
    <source>
        <dbReference type="SAM" id="MobiDB-lite"/>
    </source>
</evidence>
<protein>
    <recommendedName>
        <fullName evidence="5">G protein pathway suppressor 2</fullName>
    </recommendedName>
</protein>
<dbReference type="AlphaFoldDB" id="A0AAW0YH55"/>
<feature type="region of interest" description="Disordered" evidence="1">
    <location>
        <begin position="227"/>
        <end position="260"/>
    </location>
</feature>
<evidence type="ECO:0000313" key="3">
    <source>
        <dbReference type="EMBL" id="KAK8754610.1"/>
    </source>
</evidence>
<dbReference type="GO" id="GO:0005667">
    <property type="term" value="C:transcription regulator complex"/>
    <property type="evidence" value="ECO:0007669"/>
    <property type="project" value="TreeGrafter"/>
</dbReference>
<evidence type="ECO:0000256" key="2">
    <source>
        <dbReference type="SAM" id="Phobius"/>
    </source>
</evidence>
<dbReference type="GO" id="GO:0006357">
    <property type="term" value="P:regulation of transcription by RNA polymerase II"/>
    <property type="evidence" value="ECO:0007669"/>
    <property type="project" value="TreeGrafter"/>
</dbReference>
<reference evidence="3 4" key="1">
    <citation type="journal article" date="2024" name="BMC Genomics">
        <title>Genome assembly of redclaw crayfish (Cherax quadricarinatus) provides insights into its immune adaptation and hypoxia tolerance.</title>
        <authorList>
            <person name="Liu Z."/>
            <person name="Zheng J."/>
            <person name="Li H."/>
            <person name="Fang K."/>
            <person name="Wang S."/>
            <person name="He J."/>
            <person name="Zhou D."/>
            <person name="Weng S."/>
            <person name="Chi M."/>
            <person name="Gu Z."/>
            <person name="He J."/>
            <person name="Li F."/>
            <person name="Wang M."/>
        </authorList>
    </citation>
    <scope>NUCLEOTIDE SEQUENCE [LARGE SCALE GENOMIC DNA]</scope>
    <source>
        <strain evidence="3">ZL_2023a</strain>
    </source>
</reference>
<keyword evidence="4" id="KW-1185">Reference proteome</keyword>
<feature type="region of interest" description="Disordered" evidence="1">
    <location>
        <begin position="407"/>
        <end position="469"/>
    </location>
</feature>
<feature type="compositionally biased region" description="Pro residues" evidence="1">
    <location>
        <begin position="324"/>
        <end position="341"/>
    </location>
</feature>
<feature type="region of interest" description="Disordered" evidence="1">
    <location>
        <begin position="106"/>
        <end position="137"/>
    </location>
</feature>
<dbReference type="InterPro" id="IPR026094">
    <property type="entry name" value="GPS2"/>
</dbReference>
<dbReference type="PANTHER" id="PTHR22654:SF2">
    <property type="entry name" value="G PROTEIN PATHWAY SUPPRESSOR 2"/>
    <property type="match status" value="1"/>
</dbReference>
<feature type="transmembrane region" description="Helical" evidence="2">
    <location>
        <begin position="27"/>
        <end position="45"/>
    </location>
</feature>
<keyword evidence="2" id="KW-0472">Membrane</keyword>
<accession>A0AAW0YH55</accession>
<keyword evidence="2" id="KW-1133">Transmembrane helix</keyword>
<feature type="region of interest" description="Disordered" evidence="1">
    <location>
        <begin position="368"/>
        <end position="389"/>
    </location>
</feature>
<dbReference type="EMBL" id="JARKIK010000001">
    <property type="protein sequence ID" value="KAK8754610.1"/>
    <property type="molecule type" value="Genomic_DNA"/>
</dbReference>
<gene>
    <name evidence="3" type="ORF">OTU49_016867</name>
</gene>
<dbReference type="Pfam" id="PF15991">
    <property type="entry name" value="G_path_suppress"/>
    <property type="match status" value="1"/>
</dbReference>
<dbReference type="PANTHER" id="PTHR22654">
    <property type="entry name" value="G PROTEIN PATHWAY SUPPRESSOR 2"/>
    <property type="match status" value="1"/>
</dbReference>
<organism evidence="3 4">
    <name type="scientific">Cherax quadricarinatus</name>
    <name type="common">Australian red claw crayfish</name>
    <dbReference type="NCBI Taxonomy" id="27406"/>
    <lineage>
        <taxon>Eukaryota</taxon>
        <taxon>Metazoa</taxon>
        <taxon>Ecdysozoa</taxon>
        <taxon>Arthropoda</taxon>
        <taxon>Crustacea</taxon>
        <taxon>Multicrustacea</taxon>
        <taxon>Malacostraca</taxon>
        <taxon>Eumalacostraca</taxon>
        <taxon>Eucarida</taxon>
        <taxon>Decapoda</taxon>
        <taxon>Pleocyemata</taxon>
        <taxon>Astacidea</taxon>
        <taxon>Parastacoidea</taxon>
        <taxon>Parastacidae</taxon>
        <taxon>Cherax</taxon>
    </lineage>
</organism>
<dbReference type="Proteomes" id="UP001445076">
    <property type="component" value="Unassembled WGS sequence"/>
</dbReference>
<comment type="caution">
    <text evidence="3">The sequence shown here is derived from an EMBL/GenBank/DDBJ whole genome shotgun (WGS) entry which is preliminary data.</text>
</comment>
<proteinExistence type="predicted"/>